<protein>
    <submittedName>
        <fullName evidence="1">Uncharacterized protein</fullName>
    </submittedName>
</protein>
<dbReference type="AlphaFoldDB" id="A0A085WU87"/>
<accession>A0A085WU87</accession>
<dbReference type="EMBL" id="JMCB01000002">
    <property type="protein sequence ID" value="KFE71250.1"/>
    <property type="molecule type" value="Genomic_DNA"/>
</dbReference>
<sequence>MNAPHRVTWGGHAGQHGLRNRVFATHGRLKSPRLGDPATRSALQFLMERK</sequence>
<evidence type="ECO:0000313" key="2">
    <source>
        <dbReference type="Proteomes" id="UP000028725"/>
    </source>
</evidence>
<organism evidence="1 2">
    <name type="scientific">Hyalangium minutum</name>
    <dbReference type="NCBI Taxonomy" id="394096"/>
    <lineage>
        <taxon>Bacteria</taxon>
        <taxon>Pseudomonadati</taxon>
        <taxon>Myxococcota</taxon>
        <taxon>Myxococcia</taxon>
        <taxon>Myxococcales</taxon>
        <taxon>Cystobacterineae</taxon>
        <taxon>Archangiaceae</taxon>
        <taxon>Hyalangium</taxon>
    </lineage>
</organism>
<reference evidence="1 2" key="1">
    <citation type="submission" date="2014-04" db="EMBL/GenBank/DDBJ databases">
        <title>Genome assembly of Hyalangium minutum DSM 14724.</title>
        <authorList>
            <person name="Sharma G."/>
            <person name="Subramanian S."/>
        </authorList>
    </citation>
    <scope>NUCLEOTIDE SEQUENCE [LARGE SCALE GENOMIC DNA]</scope>
    <source>
        <strain evidence="1 2">DSM 14724</strain>
    </source>
</reference>
<dbReference type="STRING" id="394096.DB31_3380"/>
<gene>
    <name evidence="1" type="ORF">DB31_3380</name>
</gene>
<name>A0A085WU87_9BACT</name>
<dbReference type="Proteomes" id="UP000028725">
    <property type="component" value="Unassembled WGS sequence"/>
</dbReference>
<evidence type="ECO:0000313" key="1">
    <source>
        <dbReference type="EMBL" id="KFE71250.1"/>
    </source>
</evidence>
<keyword evidence="2" id="KW-1185">Reference proteome</keyword>
<comment type="caution">
    <text evidence="1">The sequence shown here is derived from an EMBL/GenBank/DDBJ whole genome shotgun (WGS) entry which is preliminary data.</text>
</comment>
<proteinExistence type="predicted"/>